<evidence type="ECO:0008006" key="4">
    <source>
        <dbReference type="Google" id="ProtNLM"/>
    </source>
</evidence>
<feature type="signal peptide" evidence="1">
    <location>
        <begin position="1"/>
        <end position="26"/>
    </location>
</feature>
<dbReference type="InterPro" id="IPR009649">
    <property type="entry name" value="TraU"/>
</dbReference>
<evidence type="ECO:0000256" key="1">
    <source>
        <dbReference type="SAM" id="SignalP"/>
    </source>
</evidence>
<sequence length="352" mass="38911">MRKLLNRLRLLMITAIFLLSSTSIYADTSTTDSSKLLCPDANFWGKGMLTDICWSCMFPIRLLGTTAFDGDNFVPDGASNEALCSCQGKDGIPSFGVTAGMWLPARLVEVVRKPYCSPVMGGISFNNSVRLWGGVKEIEDDGSDKTFYNYHYWAFPLYAILDLFVQTNCNAGGLRNLDMMYLSELDPTWNVDELAFFLNPEAVIFANPLALAACTIDCAKTTVDKPMTSLWWCAGCWGNLYPFSGNIASDGSAPRDTSLLTARILSSLHRKALAHKTYGDDALCGGTIYPMLPKQQYKLSTMFPVAESEGRCCHSIGESSFRWGEHRTLPGVGEDYVYLVWRYTDCCLSGGD</sequence>
<keyword evidence="1" id="KW-0732">Signal</keyword>
<proteinExistence type="predicted"/>
<organism evidence="2 3">
    <name type="scientific">Methylovulum psychrotolerans</name>
    <dbReference type="NCBI Taxonomy" id="1704499"/>
    <lineage>
        <taxon>Bacteria</taxon>
        <taxon>Pseudomonadati</taxon>
        <taxon>Pseudomonadota</taxon>
        <taxon>Gammaproteobacteria</taxon>
        <taxon>Methylococcales</taxon>
        <taxon>Methylococcaceae</taxon>
        <taxon>Methylovulum</taxon>
    </lineage>
</organism>
<dbReference type="AlphaFoldDB" id="A0A2S5CIS6"/>
<dbReference type="Proteomes" id="UP000237423">
    <property type="component" value="Unassembled WGS sequence"/>
</dbReference>
<dbReference type="Pfam" id="PF06834">
    <property type="entry name" value="TraU"/>
    <property type="match status" value="1"/>
</dbReference>
<evidence type="ECO:0000313" key="2">
    <source>
        <dbReference type="EMBL" id="POZ50657.1"/>
    </source>
</evidence>
<feature type="chain" id="PRO_5015534137" description="Conjugal transfer protein TraU" evidence="1">
    <location>
        <begin position="27"/>
        <end position="352"/>
    </location>
</feature>
<gene>
    <name evidence="2" type="ORF">AADEFJLK_03554</name>
</gene>
<protein>
    <recommendedName>
        <fullName evidence="4">Conjugal transfer protein TraU</fullName>
    </recommendedName>
</protein>
<accession>A0A2S5CIS6</accession>
<name>A0A2S5CIS6_9GAMM</name>
<evidence type="ECO:0000313" key="3">
    <source>
        <dbReference type="Proteomes" id="UP000237423"/>
    </source>
</evidence>
<comment type="caution">
    <text evidence="2">The sequence shown here is derived from an EMBL/GenBank/DDBJ whole genome shotgun (WGS) entry which is preliminary data.</text>
</comment>
<dbReference type="EMBL" id="PGFZ01000009">
    <property type="protein sequence ID" value="POZ50657.1"/>
    <property type="molecule type" value="Genomic_DNA"/>
</dbReference>
<reference evidence="2 3" key="1">
    <citation type="submission" date="2017-11" db="EMBL/GenBank/DDBJ databases">
        <title>Draft Genome Sequence of Methylobacter psychrotolerans Sph1T, an Obligate Methanotroph from Low-Temperature Environments.</title>
        <authorList>
            <person name="Oshkin I.Y."/>
            <person name="Miroshnikov K."/>
            <person name="Belova S.E."/>
            <person name="Korzhenkov A."/>
            <person name="Toshchakov S.V."/>
            <person name="Dedysh S.N."/>
        </authorList>
    </citation>
    <scope>NUCLEOTIDE SEQUENCE [LARGE SCALE GENOMIC DNA]</scope>
    <source>
        <strain evidence="2 3">Sph1</strain>
    </source>
</reference>